<feature type="domain" description="NFACT RNA-binding" evidence="7">
    <location>
        <begin position="451"/>
        <end position="538"/>
    </location>
</feature>
<protein>
    <recommendedName>
        <fullName evidence="5">Rqc2 homolog RqcH</fullName>
        <shortName evidence="5">RqcH</shortName>
    </recommendedName>
</protein>
<dbReference type="AlphaFoldDB" id="A0A235B2X8"/>
<organism evidence="8 9">
    <name type="scientific">Paludifilum halophilum</name>
    <dbReference type="NCBI Taxonomy" id="1642702"/>
    <lineage>
        <taxon>Bacteria</taxon>
        <taxon>Bacillati</taxon>
        <taxon>Bacillota</taxon>
        <taxon>Bacilli</taxon>
        <taxon>Bacillales</taxon>
        <taxon>Thermoactinomycetaceae</taxon>
        <taxon>Paludifilum</taxon>
    </lineage>
</organism>
<comment type="subunit">
    <text evidence="5">Associates with stalled 50S ribosomal subunits. Binds to RqcP.</text>
</comment>
<proteinExistence type="inferred from homology"/>
<evidence type="ECO:0000256" key="5">
    <source>
        <dbReference type="HAMAP-Rule" id="MF_00844"/>
    </source>
</evidence>
<dbReference type="PANTHER" id="PTHR15239:SF6">
    <property type="entry name" value="RIBOSOME QUALITY CONTROL COMPLEX SUBUNIT NEMF"/>
    <property type="match status" value="1"/>
</dbReference>
<feature type="coiled-coil region" evidence="5">
    <location>
        <begin position="294"/>
        <end position="321"/>
    </location>
</feature>
<keyword evidence="4 5" id="KW-0648">Protein biosynthesis</keyword>
<dbReference type="InterPro" id="IPR051608">
    <property type="entry name" value="RQC_Subunit_NEMF"/>
</dbReference>
<dbReference type="Pfam" id="PF05670">
    <property type="entry name" value="NFACT-R_1"/>
    <property type="match status" value="1"/>
</dbReference>
<dbReference type="Gene3D" id="2.30.310.10">
    <property type="entry name" value="ibrinogen binding protein from staphylococcus aureus domain"/>
    <property type="match status" value="1"/>
</dbReference>
<evidence type="ECO:0000256" key="6">
    <source>
        <dbReference type="SAM" id="MobiDB-lite"/>
    </source>
</evidence>
<evidence type="ECO:0000256" key="2">
    <source>
        <dbReference type="ARBA" id="ARBA00022730"/>
    </source>
</evidence>
<dbReference type="InterPro" id="IPR043682">
    <property type="entry name" value="RqcH_bacterial"/>
</dbReference>
<dbReference type="GO" id="GO:0000049">
    <property type="term" value="F:tRNA binding"/>
    <property type="evidence" value="ECO:0007669"/>
    <property type="project" value="UniProtKB-UniRule"/>
</dbReference>
<keyword evidence="1 5" id="KW-0820">tRNA-binding</keyword>
<dbReference type="Proteomes" id="UP000215459">
    <property type="component" value="Unassembled WGS sequence"/>
</dbReference>
<evidence type="ECO:0000259" key="7">
    <source>
        <dbReference type="Pfam" id="PF05670"/>
    </source>
</evidence>
<gene>
    <name evidence="5" type="primary">rqcH</name>
    <name evidence="8" type="ORF">CHM34_15195</name>
</gene>
<dbReference type="FunFam" id="2.30.310.10:FF:000004">
    <property type="entry name" value="Fibronectin-binding protein A"/>
    <property type="match status" value="1"/>
</dbReference>
<dbReference type="GO" id="GO:0043023">
    <property type="term" value="F:ribosomal large subunit binding"/>
    <property type="evidence" value="ECO:0007669"/>
    <property type="project" value="UniProtKB-UniRule"/>
</dbReference>
<dbReference type="GO" id="GO:0072344">
    <property type="term" value="P:rescue of stalled ribosome"/>
    <property type="evidence" value="ECO:0007669"/>
    <property type="project" value="UniProtKB-UniRule"/>
</dbReference>
<evidence type="ECO:0000313" key="9">
    <source>
        <dbReference type="Proteomes" id="UP000215459"/>
    </source>
</evidence>
<feature type="region of interest" description="Disordered" evidence="6">
    <location>
        <begin position="426"/>
        <end position="457"/>
    </location>
</feature>
<dbReference type="GO" id="GO:0019843">
    <property type="term" value="F:rRNA binding"/>
    <property type="evidence" value="ECO:0007669"/>
    <property type="project" value="UniProtKB-UniRule"/>
</dbReference>
<comment type="similarity">
    <text evidence="5">Belongs to the NEMF family.</text>
</comment>
<dbReference type="RefSeq" id="WP_094265460.1">
    <property type="nucleotide sequence ID" value="NZ_NOWF01000010.1"/>
</dbReference>
<comment type="caution">
    <text evidence="8">The sequence shown here is derived from an EMBL/GenBank/DDBJ whole genome shotgun (WGS) entry which is preliminary data.</text>
</comment>
<dbReference type="HAMAP" id="MF_00844_B">
    <property type="entry name" value="RqcH_B"/>
    <property type="match status" value="1"/>
</dbReference>
<evidence type="ECO:0000313" key="8">
    <source>
        <dbReference type="EMBL" id="OYD06650.1"/>
    </source>
</evidence>
<evidence type="ECO:0000256" key="4">
    <source>
        <dbReference type="ARBA" id="ARBA00022917"/>
    </source>
</evidence>
<keyword evidence="3 5" id="KW-0694">RNA-binding</keyword>
<keyword evidence="5" id="KW-0175">Coiled coil</keyword>
<dbReference type="Gene3D" id="1.10.8.50">
    <property type="match status" value="1"/>
</dbReference>
<keyword evidence="9" id="KW-1185">Reference proteome</keyword>
<dbReference type="OrthoDB" id="9766163at2"/>
<evidence type="ECO:0000256" key="1">
    <source>
        <dbReference type="ARBA" id="ARBA00022555"/>
    </source>
</evidence>
<dbReference type="Pfam" id="PF05833">
    <property type="entry name" value="NFACT_N"/>
    <property type="match status" value="1"/>
</dbReference>
<accession>A0A235B2X8</accession>
<keyword evidence="2 5" id="KW-0699">rRNA-binding</keyword>
<dbReference type="Gene3D" id="3.40.970.40">
    <property type="entry name" value="fibrinogen binding protein from staphylococcus aureus domain like"/>
    <property type="match status" value="1"/>
</dbReference>
<reference evidence="8 9" key="1">
    <citation type="submission" date="2017-07" db="EMBL/GenBank/DDBJ databases">
        <title>The genome sequence of Paludifilum halophilum highlights mechanisms for microbial adaptation to high salt environemnts.</title>
        <authorList>
            <person name="Belbahri L."/>
        </authorList>
    </citation>
    <scope>NUCLEOTIDE SEQUENCE [LARGE SCALE GENOMIC DNA]</scope>
    <source>
        <strain evidence="8 9">DSM 102817</strain>
    </source>
</reference>
<name>A0A235B2X8_9BACL</name>
<sequence length="574" mass="66149">MSFDGIVARAVVHELESSVVGGRLAKIYQPGESELILHIRAQGKNQRLLVSAHPAYPRIHRTQERRDNPLTPPMFCMLLRKYCEGGIIEQVQQVDLERVIHIDIRTRDELGFEVIRRLVVEIMGRHSNIVLIDPADGKILDGIRRVTPAMSRHRQVVPGALYQPPPEQNKKNPLKADREEFLRSIDFNRGKLDKQLIQRFSGLGPLTAKEIIHRGGIGSRERLWEAFSQVMERVKNHQYQPNVVYHRKASFSAIRLTHLSGENETFPTISQCLESFFHGKAERDRSRQQNHDLIRLLKNAIDKNKKKIEKLKKEWAETEDADVHRIRGELVTAFMHEINRGDETLTAVNYYDPEAPEITIPLDSRLTPSENAQRYFKRYNKAKSARKWNREQIDKTQQETEYLESVLVQLENATGQEAEQIKEELREEGWLRSKPQNRKRKRPERPEPTSFTSSEGVTILVGKNNKQNDWLTHRIASPTDTWLHTKEIPGSHVVIRGKNFSETTLHEAAILAAYYSKGRDSSRVPVDYTLIKHVKKPSGARPGFVTYEGQKTLFPTPDEYTVRKLAGQREESEG</sequence>
<evidence type="ECO:0000256" key="3">
    <source>
        <dbReference type="ARBA" id="ARBA00022884"/>
    </source>
</evidence>
<comment type="function">
    <text evidence="5">Key component of the ribosome quality control system (RQC), a ribosome-associated complex that mediates the extraction of incompletely synthesized nascent chains from stalled ribosomes and their subsequent degradation. RqcH recruits Ala-charged tRNA, and with RqcP directs the elongation of stalled nascent chains on 50S ribosomal subunits, leading to non-templated C-terminal alanine extensions (Ala tail). The Ala tail promotes nascent chain degradation. May add between 1 and at least 8 Ala residues. Binds to stalled 50S ribosomal subunits.</text>
</comment>
<dbReference type="PANTHER" id="PTHR15239">
    <property type="entry name" value="NUCLEAR EXPORT MEDIATOR FACTOR NEMF"/>
    <property type="match status" value="1"/>
</dbReference>
<dbReference type="GO" id="GO:1990112">
    <property type="term" value="C:RQC complex"/>
    <property type="evidence" value="ECO:0007669"/>
    <property type="project" value="TreeGrafter"/>
</dbReference>
<dbReference type="InterPro" id="IPR008532">
    <property type="entry name" value="NFACT_RNA-bd"/>
</dbReference>
<dbReference type="EMBL" id="NOWF01000010">
    <property type="protein sequence ID" value="OYD06650.1"/>
    <property type="molecule type" value="Genomic_DNA"/>
</dbReference>